<organism evidence="2 3">
    <name type="scientific">Ignavigranum ruoffiae</name>
    <dbReference type="NCBI Taxonomy" id="89093"/>
    <lineage>
        <taxon>Bacteria</taxon>
        <taxon>Bacillati</taxon>
        <taxon>Bacillota</taxon>
        <taxon>Bacilli</taxon>
        <taxon>Lactobacillales</taxon>
        <taxon>Aerococcaceae</taxon>
        <taxon>Ignavigranum</taxon>
    </lineage>
</organism>
<evidence type="ECO:0000313" key="3">
    <source>
        <dbReference type="Proteomes" id="UP000198833"/>
    </source>
</evidence>
<keyword evidence="1" id="KW-1133">Transmembrane helix</keyword>
<sequence length="355" mass="40374">MSLLTIIAEYWRFLKANLWRLLLGAVLGALILLGARYLLGQVWLSNRNEAYQYLNRVYQQEPAEFQAIISIEDGQLFTSSNIYDEYFSSEPVIKEIEDRTGIQFHQWLDSERQLELFKSDGFRGGIAAIRDNSSGLITFRFLVGKTSAENLKIAQAYAELLSEERFDFNQKHQINITNPAQTVELLDLDMVQTVPTPATLNMFAGMTAKNIIIFSVLGLIMGSIITALILWLARLRKSQIAYAFEYSWDMDDKHLLWSGHKGQVGSELAQVIQIPHVDTRLVISQAGHEGIDLTDLTKQAGCYYLADLGQSGQIQETIQEIVILIHSNVTDKAWYRDQYKLAKLFHVPLKIIQVI</sequence>
<evidence type="ECO:0000256" key="1">
    <source>
        <dbReference type="SAM" id="Phobius"/>
    </source>
</evidence>
<gene>
    <name evidence="2" type="ORF">SAMN04488558_10623</name>
</gene>
<keyword evidence="1" id="KW-0812">Transmembrane</keyword>
<name>A0A1H9DVM2_9LACT</name>
<reference evidence="2 3" key="1">
    <citation type="submission" date="2016-10" db="EMBL/GenBank/DDBJ databases">
        <authorList>
            <person name="de Groot N.N."/>
        </authorList>
    </citation>
    <scope>NUCLEOTIDE SEQUENCE [LARGE SCALE GENOMIC DNA]</scope>
    <source>
        <strain evidence="2 3">DSM 15695</strain>
    </source>
</reference>
<dbReference type="EMBL" id="FOEN01000006">
    <property type="protein sequence ID" value="SEQ17529.1"/>
    <property type="molecule type" value="Genomic_DNA"/>
</dbReference>
<evidence type="ECO:0000313" key="2">
    <source>
        <dbReference type="EMBL" id="SEQ17529.1"/>
    </source>
</evidence>
<dbReference type="OrthoDB" id="2136129at2"/>
<keyword evidence="3" id="KW-1185">Reference proteome</keyword>
<dbReference type="STRING" id="89093.SAMN04488558_10623"/>
<proteinExistence type="predicted"/>
<keyword evidence="1" id="KW-0472">Membrane</keyword>
<dbReference type="RefSeq" id="WP_092571794.1">
    <property type="nucleotide sequence ID" value="NZ_CALUDV010000017.1"/>
</dbReference>
<protein>
    <submittedName>
        <fullName evidence="2">Uncharacterized protein</fullName>
    </submittedName>
</protein>
<accession>A0A1H9DVM2</accession>
<feature type="transmembrane region" description="Helical" evidence="1">
    <location>
        <begin position="211"/>
        <end position="233"/>
    </location>
</feature>
<dbReference type="Proteomes" id="UP000198833">
    <property type="component" value="Unassembled WGS sequence"/>
</dbReference>
<feature type="transmembrane region" description="Helical" evidence="1">
    <location>
        <begin position="21"/>
        <end position="39"/>
    </location>
</feature>
<dbReference type="AlphaFoldDB" id="A0A1H9DVM2"/>